<proteinExistence type="predicted"/>
<organism evidence="1 2">
    <name type="scientific">Dermabacter vaginalis</name>
    <dbReference type="NCBI Taxonomy" id="1630135"/>
    <lineage>
        <taxon>Bacteria</taxon>
        <taxon>Bacillati</taxon>
        <taxon>Actinomycetota</taxon>
        <taxon>Actinomycetes</taxon>
        <taxon>Micrococcales</taxon>
        <taxon>Dermabacteraceae</taxon>
        <taxon>Dermabacter</taxon>
    </lineage>
</organism>
<evidence type="ECO:0000313" key="2">
    <source>
        <dbReference type="Proteomes" id="UP000092596"/>
    </source>
</evidence>
<protein>
    <recommendedName>
        <fullName evidence="3">DUF3052 domain-containing protein</fullName>
    </recommendedName>
</protein>
<dbReference type="InterPro" id="IPR021412">
    <property type="entry name" value="DUF3052"/>
</dbReference>
<gene>
    <name evidence="1" type="ORF">DAD186_10340</name>
</gene>
<dbReference type="EMBL" id="CP012117">
    <property type="protein sequence ID" value="ANP27584.1"/>
    <property type="molecule type" value="Genomic_DNA"/>
</dbReference>
<dbReference type="AlphaFoldDB" id="A0A1B0ZHY0"/>
<dbReference type="KEGG" id="dva:DAD186_10340"/>
<accession>A0A1B0ZHY0</accession>
<name>A0A1B0ZHY0_9MICO</name>
<reference evidence="1 2" key="1">
    <citation type="submission" date="2015-06" db="EMBL/GenBank/DDBJ databases">
        <title>Investigation of pathophysiology for high-risk pregnancy and development of treatment modality based on it.</title>
        <authorList>
            <person name="Kim B.-C."/>
            <person name="Lim S."/>
        </authorList>
    </citation>
    <scope>NUCLEOTIDE SEQUENCE [LARGE SCALE GENOMIC DNA]</scope>
    <source>
        <strain evidence="1 2">AD1-86</strain>
    </source>
</reference>
<dbReference type="RefSeq" id="WP_065247759.1">
    <property type="nucleotide sequence ID" value="NZ_CP012117.1"/>
</dbReference>
<evidence type="ECO:0000313" key="1">
    <source>
        <dbReference type="EMBL" id="ANP27584.1"/>
    </source>
</evidence>
<dbReference type="PATRIC" id="fig|1630135.4.peg.1037"/>
<sequence>MSPVAASSDNLAEVFEFHEGQLVQEFGYDDDVDLDLRDAIEDLIDADLEDEYSREIVDGVIMWWRDGDGDLTDGLVDCLSSLVAGGPVWLLTPKPGRPGHVDPADIQEAANTAGLRGMNAVSLGPDWSGTRLASRS</sequence>
<evidence type="ECO:0008006" key="3">
    <source>
        <dbReference type="Google" id="ProtNLM"/>
    </source>
</evidence>
<dbReference type="Pfam" id="PF11253">
    <property type="entry name" value="DUF3052"/>
    <property type="match status" value="1"/>
</dbReference>
<dbReference type="Proteomes" id="UP000092596">
    <property type="component" value="Chromosome"/>
</dbReference>
<dbReference type="STRING" id="1630135.DAD186_10340"/>